<proteinExistence type="predicted"/>
<name>A0A483B9X7_OENOE</name>
<accession>A0A483B9X7</accession>
<dbReference type="EMBL" id="WERV01000007">
    <property type="protein sequence ID" value="MDV7715729.1"/>
    <property type="molecule type" value="Genomic_DNA"/>
</dbReference>
<dbReference type="AlphaFoldDB" id="A0A483B9X7"/>
<dbReference type="Pfam" id="PF11184">
    <property type="entry name" value="DUF2969"/>
    <property type="match status" value="1"/>
</dbReference>
<dbReference type="Proteomes" id="UP001281024">
    <property type="component" value="Unassembled WGS sequence"/>
</dbReference>
<sequence length="70" mass="7836">MSNREKNYQVELVEDGAIINVLIAGKTIGNVTLQNDLYSAKNSWDSFLGDFKKQDQAVMAVISNFNLRQA</sequence>
<evidence type="ECO:0000313" key="2">
    <source>
        <dbReference type="Proteomes" id="UP001281024"/>
    </source>
</evidence>
<protein>
    <submittedName>
        <fullName evidence="1">DUF2969 family protein</fullName>
    </submittedName>
</protein>
<evidence type="ECO:0000313" key="1">
    <source>
        <dbReference type="EMBL" id="MDV7715729.1"/>
    </source>
</evidence>
<dbReference type="InterPro" id="IPR021351">
    <property type="entry name" value="DUF2969"/>
</dbReference>
<reference evidence="1" key="1">
    <citation type="submission" date="2019-10" db="EMBL/GenBank/DDBJ databases">
        <title>Malate fermentation in French cider.</title>
        <authorList>
            <person name="Cousin F.J."/>
            <person name="Medina Fernandez S."/>
            <person name="Misery B."/>
            <person name="Laplace J.-M."/>
            <person name="Cretenet M."/>
        </authorList>
    </citation>
    <scope>NUCLEOTIDE SEQUENCE</scope>
    <source>
        <strain evidence="1">UCMA15129</strain>
    </source>
</reference>
<gene>
    <name evidence="1" type="ORF">GA838_08290</name>
</gene>
<organism evidence="1 2">
    <name type="scientific">Oenococcus oeni</name>
    <name type="common">Leuconostoc oenos</name>
    <dbReference type="NCBI Taxonomy" id="1247"/>
    <lineage>
        <taxon>Bacteria</taxon>
        <taxon>Bacillati</taxon>
        <taxon>Bacillota</taxon>
        <taxon>Bacilli</taxon>
        <taxon>Lactobacillales</taxon>
        <taxon>Lactobacillaceae</taxon>
        <taxon>Oenococcus</taxon>
    </lineage>
</organism>
<dbReference type="RefSeq" id="WP_071435622.1">
    <property type="nucleotide sequence ID" value="NZ_MLON01000078.1"/>
</dbReference>
<comment type="caution">
    <text evidence="1">The sequence shown here is derived from an EMBL/GenBank/DDBJ whole genome shotgun (WGS) entry which is preliminary data.</text>
</comment>